<evidence type="ECO:0000313" key="7">
    <source>
        <dbReference type="EMBL" id="OHA02384.1"/>
    </source>
</evidence>
<dbReference type="SUPFAM" id="SSF54862">
    <property type="entry name" value="4Fe-4S ferredoxins"/>
    <property type="match status" value="1"/>
</dbReference>
<evidence type="ECO:0000256" key="6">
    <source>
        <dbReference type="RuleBase" id="RU368020"/>
    </source>
</evidence>
<gene>
    <name evidence="7" type="ORF">A3J58_03700</name>
</gene>
<keyword evidence="4 6" id="KW-0408">Iron</keyword>
<keyword evidence="2 6" id="KW-0479">Metal-binding</keyword>
<proteinExistence type="predicted"/>
<evidence type="ECO:0000256" key="4">
    <source>
        <dbReference type="ARBA" id="ARBA00023004"/>
    </source>
</evidence>
<dbReference type="GO" id="GO:0009055">
    <property type="term" value="F:electron transfer activity"/>
    <property type="evidence" value="ECO:0007669"/>
    <property type="project" value="UniProtKB-UniRule"/>
</dbReference>
<dbReference type="GO" id="GO:0005506">
    <property type="term" value="F:iron ion binding"/>
    <property type="evidence" value="ECO:0007669"/>
    <property type="project" value="UniProtKB-UniRule"/>
</dbReference>
<dbReference type="Gene3D" id="3.30.70.20">
    <property type="match status" value="1"/>
</dbReference>
<evidence type="ECO:0000256" key="2">
    <source>
        <dbReference type="ARBA" id="ARBA00022723"/>
    </source>
</evidence>
<evidence type="ECO:0000313" key="8">
    <source>
        <dbReference type="Proteomes" id="UP000178510"/>
    </source>
</evidence>
<keyword evidence="3 6" id="KW-0249">Electron transport</keyword>
<dbReference type="GO" id="GO:0051536">
    <property type="term" value="F:iron-sulfur cluster binding"/>
    <property type="evidence" value="ECO:0007669"/>
    <property type="project" value="UniProtKB-KW"/>
</dbReference>
<keyword evidence="5 6" id="KW-0411">Iron-sulfur</keyword>
<dbReference type="InterPro" id="IPR051269">
    <property type="entry name" value="Fe-S_cluster_ET"/>
</dbReference>
<evidence type="ECO:0000256" key="5">
    <source>
        <dbReference type="ARBA" id="ARBA00023014"/>
    </source>
</evidence>
<comment type="caution">
    <text evidence="7">The sequence shown here is derived from an EMBL/GenBank/DDBJ whole genome shotgun (WGS) entry which is preliminary data.</text>
</comment>
<protein>
    <recommendedName>
        <fullName evidence="6">Ferredoxin</fullName>
    </recommendedName>
</protein>
<dbReference type="Pfam" id="PF13459">
    <property type="entry name" value="Fer4_15"/>
    <property type="match status" value="1"/>
</dbReference>
<name>A0A1G2KSZ7_9BACT</name>
<dbReference type="PANTHER" id="PTHR36923:SF3">
    <property type="entry name" value="FERREDOXIN"/>
    <property type="match status" value="1"/>
</dbReference>
<dbReference type="Proteomes" id="UP000178510">
    <property type="component" value="Unassembled WGS sequence"/>
</dbReference>
<dbReference type="AlphaFoldDB" id="A0A1G2KSZ7"/>
<dbReference type="EMBL" id="MHQM01000049">
    <property type="protein sequence ID" value="OHA02384.1"/>
    <property type="molecule type" value="Genomic_DNA"/>
</dbReference>
<comment type="function">
    <text evidence="6">Ferredoxins are iron-sulfur proteins that transfer electrons in a wide variety of metabolic reactions.</text>
</comment>
<dbReference type="STRING" id="1802274.A3J58_03700"/>
<keyword evidence="1 6" id="KW-0813">Transport</keyword>
<sequence length="86" mass="9185">MGKLMVDRALCIGAASCVAVAPTGFELDAENKAVIRRKVSPPSSDATLRKDMEDQTIDDETLLLAAKSCPTAAISIFDEEGNQIYP</sequence>
<dbReference type="PANTHER" id="PTHR36923">
    <property type="entry name" value="FERREDOXIN"/>
    <property type="match status" value="1"/>
</dbReference>
<dbReference type="InterPro" id="IPR001080">
    <property type="entry name" value="3Fe4S_ferredoxin"/>
</dbReference>
<evidence type="ECO:0000256" key="1">
    <source>
        <dbReference type="ARBA" id="ARBA00022448"/>
    </source>
</evidence>
<accession>A0A1G2KSZ7</accession>
<dbReference type="PRINTS" id="PR00352">
    <property type="entry name" value="3FE4SFRDOXIN"/>
</dbReference>
<evidence type="ECO:0000256" key="3">
    <source>
        <dbReference type="ARBA" id="ARBA00022982"/>
    </source>
</evidence>
<reference evidence="7 8" key="1">
    <citation type="journal article" date="2016" name="Nat. Commun.">
        <title>Thousands of microbial genomes shed light on interconnected biogeochemical processes in an aquifer system.</title>
        <authorList>
            <person name="Anantharaman K."/>
            <person name="Brown C.T."/>
            <person name="Hug L.A."/>
            <person name="Sharon I."/>
            <person name="Castelle C.J."/>
            <person name="Probst A.J."/>
            <person name="Thomas B.C."/>
            <person name="Singh A."/>
            <person name="Wilkins M.J."/>
            <person name="Karaoz U."/>
            <person name="Brodie E.L."/>
            <person name="Williams K.H."/>
            <person name="Hubbard S.S."/>
            <person name="Banfield J.F."/>
        </authorList>
    </citation>
    <scope>NUCLEOTIDE SEQUENCE [LARGE SCALE GENOMIC DNA]</scope>
</reference>
<organism evidence="7 8">
    <name type="scientific">Candidatus Sungbacteria bacterium RIFCSPHIGHO2_02_FULL_52_23</name>
    <dbReference type="NCBI Taxonomy" id="1802274"/>
    <lineage>
        <taxon>Bacteria</taxon>
        <taxon>Candidatus Sungiibacteriota</taxon>
    </lineage>
</organism>